<feature type="compositionally biased region" description="Basic and acidic residues" evidence="1">
    <location>
        <begin position="195"/>
        <end position="210"/>
    </location>
</feature>
<keyword evidence="2" id="KW-0812">Transmembrane</keyword>
<feature type="transmembrane region" description="Helical" evidence="2">
    <location>
        <begin position="31"/>
        <end position="52"/>
    </location>
</feature>
<evidence type="ECO:0000313" key="3">
    <source>
        <dbReference type="EMBL" id="WRQ87077.1"/>
    </source>
</evidence>
<name>A0ABZ1C6N9_9BACT</name>
<reference evidence="3 4" key="2">
    <citation type="submission" date="2023-12" db="EMBL/GenBank/DDBJ databases">
        <title>Description of an unclassified Opitutus bacterium of Verrucomicrobiota.</title>
        <authorList>
            <person name="Zhang D.-F."/>
        </authorList>
    </citation>
    <scope>NUCLEOTIDE SEQUENCE [LARGE SCALE GENOMIC DNA]</scope>
    <source>
        <strain evidence="3 4">WL0086</strain>
    </source>
</reference>
<accession>A0ABZ1C6N9</accession>
<evidence type="ECO:0000256" key="2">
    <source>
        <dbReference type="SAM" id="Phobius"/>
    </source>
</evidence>
<dbReference type="Proteomes" id="UP000738431">
    <property type="component" value="Chromosome"/>
</dbReference>
<evidence type="ECO:0000256" key="1">
    <source>
        <dbReference type="SAM" id="MobiDB-lite"/>
    </source>
</evidence>
<sequence>MSAPVGCQRLAGCKGLAIVFTEARVLSRRMLSLRGVLALIGAVCGSAVVVVADPLDLDYPPPKVGTALAKAADPATRAKAEAMLNDPAYRAAHRNAWARMVLTISPDEIASESTLLSDFRVSDAGSHPHHGGHFSVAVAGMEAGHRVAENLRYRLQRVSLEERARWVDELVALQQSLRAEERAPLPYCPQHRYASKADRKEAQRAAREGR</sequence>
<keyword evidence="2" id="KW-1133">Transmembrane helix</keyword>
<keyword evidence="2" id="KW-0472">Membrane</keyword>
<organism evidence="3 4">
    <name type="scientific">Actomonas aquatica</name>
    <dbReference type="NCBI Taxonomy" id="2866162"/>
    <lineage>
        <taxon>Bacteria</taxon>
        <taxon>Pseudomonadati</taxon>
        <taxon>Verrucomicrobiota</taxon>
        <taxon>Opitutia</taxon>
        <taxon>Opitutales</taxon>
        <taxon>Opitutaceae</taxon>
        <taxon>Actomonas</taxon>
    </lineage>
</organism>
<protein>
    <submittedName>
        <fullName evidence="3">Uncharacterized protein</fullName>
    </submittedName>
</protein>
<evidence type="ECO:0000313" key="4">
    <source>
        <dbReference type="Proteomes" id="UP000738431"/>
    </source>
</evidence>
<keyword evidence="4" id="KW-1185">Reference proteome</keyword>
<dbReference type="RefSeq" id="WP_221029509.1">
    <property type="nucleotide sequence ID" value="NZ_CP139781.1"/>
</dbReference>
<reference evidence="3 4" key="1">
    <citation type="submission" date="2021-08" db="EMBL/GenBank/DDBJ databases">
        <authorList>
            <person name="Zhang D."/>
            <person name="Zhang A."/>
            <person name="Wang L."/>
        </authorList>
    </citation>
    <scope>NUCLEOTIDE SEQUENCE [LARGE SCALE GENOMIC DNA]</scope>
    <source>
        <strain evidence="3 4">WL0086</strain>
    </source>
</reference>
<dbReference type="EMBL" id="CP139781">
    <property type="protein sequence ID" value="WRQ87077.1"/>
    <property type="molecule type" value="Genomic_DNA"/>
</dbReference>
<proteinExistence type="predicted"/>
<feature type="region of interest" description="Disordered" evidence="1">
    <location>
        <begin position="184"/>
        <end position="210"/>
    </location>
</feature>
<gene>
    <name evidence="3" type="ORF">K1X11_019860</name>
</gene>